<evidence type="ECO:0000313" key="1">
    <source>
        <dbReference type="EMBL" id="ASN81414.1"/>
    </source>
</evidence>
<dbReference type="Pfam" id="PF05139">
    <property type="entry name" value="Erythro_esteras"/>
    <property type="match status" value="1"/>
</dbReference>
<dbReference type="PANTHER" id="PTHR31299">
    <property type="entry name" value="ESTERASE, PUTATIVE (AFU_ORTHOLOGUE AFUA_1G05850)-RELATED"/>
    <property type="match status" value="1"/>
</dbReference>
<gene>
    <name evidence="1" type="ORF">DFI_10695</name>
</gene>
<evidence type="ECO:0000313" key="2">
    <source>
        <dbReference type="Proteomes" id="UP000259030"/>
    </source>
</evidence>
<accession>A0A221SXN8</accession>
<dbReference type="InterPro" id="IPR007815">
    <property type="entry name" value="Emycin_Estase"/>
</dbReference>
<dbReference type="CDD" id="cd14728">
    <property type="entry name" value="Ere-like"/>
    <property type="match status" value="1"/>
</dbReference>
<dbReference type="InterPro" id="IPR052036">
    <property type="entry name" value="Hydrolase/PRTase-associated"/>
</dbReference>
<dbReference type="Proteomes" id="UP000259030">
    <property type="component" value="Chromosome"/>
</dbReference>
<dbReference type="STRING" id="317577.GCA_000419625_01789"/>
<dbReference type="InterPro" id="IPR014622">
    <property type="entry name" value="UCP036794_erythomycin"/>
</dbReference>
<dbReference type="RefSeq" id="WP_027463093.1">
    <property type="nucleotide sequence ID" value="NZ_CP021081.1"/>
</dbReference>
<dbReference type="PIRSF" id="PIRSF036794">
    <property type="entry name" value="UCP_erythr_ester"/>
    <property type="match status" value="1"/>
</dbReference>
<dbReference type="KEGG" id="dfc:DFI_10695"/>
<dbReference type="GO" id="GO:0046677">
    <property type="term" value="P:response to antibiotic"/>
    <property type="evidence" value="ECO:0007669"/>
    <property type="project" value="InterPro"/>
</dbReference>
<proteinExistence type="predicted"/>
<dbReference type="EMBL" id="CP021081">
    <property type="protein sequence ID" value="ASN81414.1"/>
    <property type="molecule type" value="Genomic_DNA"/>
</dbReference>
<name>A0A221SXN8_9DEIO</name>
<evidence type="ECO:0008006" key="3">
    <source>
        <dbReference type="Google" id="ProtNLM"/>
    </source>
</evidence>
<organism evidence="1 2">
    <name type="scientific">Deinococcus ficus</name>
    <dbReference type="NCBI Taxonomy" id="317577"/>
    <lineage>
        <taxon>Bacteria</taxon>
        <taxon>Thermotogati</taxon>
        <taxon>Deinococcota</taxon>
        <taxon>Deinococci</taxon>
        <taxon>Deinococcales</taxon>
        <taxon>Deinococcaceae</taxon>
        <taxon>Deinococcus</taxon>
    </lineage>
</organism>
<dbReference type="PANTHER" id="PTHR31299:SF0">
    <property type="entry name" value="ESTERASE, PUTATIVE (AFU_ORTHOLOGUE AFUA_1G05850)-RELATED"/>
    <property type="match status" value="1"/>
</dbReference>
<sequence length="405" mass="44124">MTILSSLPAGWAIDPAAPEPALAALLTTLPARPKLLGLGEPTHGTPDFPRWRNRLFQGLVREHGYRSIALESDFYAGQRVNDFVLGGPDNLDDVMARGFSHGFGRFEENRELVAWLRAFNAARSGTDRVHFYGFDAPMENMWAASPRLHLLAAHAFLTEHGLVPVTPTGTIEDLCGEDARWTNEAAALDPAQSVGREATAEALRVIADDLLTLLTREAPELQDRPDFWLAEVHARTALGLLRYHANMATPGPARVAHMLALRDLMMADTLETIMRREQGRGPTLVFAHNSHLQRTPGRLRLTPPHGEVQWWGAGAHLSRRLGPAYAFIASTLGNGGGLPDPAPDTLEGHLKAQGEGPVLYAAPRLAAQLPASLVRRSDTSFAYVPLKPEGLDRMDGLLFLPAAEG</sequence>
<keyword evidence="2" id="KW-1185">Reference proteome</keyword>
<reference evidence="1 2" key="1">
    <citation type="submission" date="2017-05" db="EMBL/GenBank/DDBJ databases">
        <title>The complete genome sequence of Deinococcus ficus isolated from the rhizosphere of the Ficus religiosa L. in Taiwan.</title>
        <authorList>
            <person name="Wu K.-M."/>
            <person name="Liao T.-L."/>
            <person name="Liu Y.-M."/>
            <person name="Young C.-C."/>
            <person name="Tsai S.-F."/>
        </authorList>
    </citation>
    <scope>NUCLEOTIDE SEQUENCE [LARGE SCALE GENOMIC DNA]</scope>
    <source>
        <strain evidence="1 2">CC-FR2-10</strain>
    </source>
</reference>
<protein>
    <recommendedName>
        <fullName evidence="3">Erythromycin esterase</fullName>
    </recommendedName>
</protein>
<dbReference type="SUPFAM" id="SSF159501">
    <property type="entry name" value="EreA/ChaN-like"/>
    <property type="match status" value="1"/>
</dbReference>
<dbReference type="Gene3D" id="3.30.1870.10">
    <property type="entry name" value="EreA-like, domain 2"/>
    <property type="match status" value="1"/>
</dbReference>
<dbReference type="AlphaFoldDB" id="A0A221SXN8"/>